<keyword evidence="20" id="KW-1185">Reference proteome</keyword>
<evidence type="ECO:0000256" key="16">
    <source>
        <dbReference type="SAM" id="MobiDB-lite"/>
    </source>
</evidence>
<dbReference type="InterPro" id="IPR000719">
    <property type="entry name" value="Prot_kinase_dom"/>
</dbReference>
<dbReference type="PROSITE" id="PS00107">
    <property type="entry name" value="PROTEIN_KINASE_ATP"/>
    <property type="match status" value="1"/>
</dbReference>
<evidence type="ECO:0000256" key="10">
    <source>
        <dbReference type="ARBA" id="ARBA00022840"/>
    </source>
</evidence>
<keyword evidence="4 13" id="KW-0728">SH3 domain</keyword>
<dbReference type="PROSITE" id="PS00108">
    <property type="entry name" value="PROTEIN_KINASE_ST"/>
    <property type="match status" value="1"/>
</dbReference>
<keyword evidence="9" id="KW-0418">Kinase</keyword>
<feature type="region of interest" description="Disordered" evidence="16">
    <location>
        <begin position="875"/>
        <end position="922"/>
    </location>
</feature>
<gene>
    <name evidence="19" type="ORF">C0Q70_14220</name>
</gene>
<keyword evidence="7" id="KW-0677">Repeat</keyword>
<dbReference type="SUPFAM" id="SSF50044">
    <property type="entry name" value="SH3-domain"/>
    <property type="match status" value="1"/>
</dbReference>
<dbReference type="InterPro" id="IPR036028">
    <property type="entry name" value="SH3-like_dom_sf"/>
</dbReference>
<evidence type="ECO:0000256" key="14">
    <source>
        <dbReference type="PROSITE-ProRule" id="PRU10141"/>
    </source>
</evidence>
<evidence type="ECO:0000256" key="9">
    <source>
        <dbReference type="ARBA" id="ARBA00022777"/>
    </source>
</evidence>
<dbReference type="PRINTS" id="PR00109">
    <property type="entry name" value="TYRKINASE"/>
</dbReference>
<evidence type="ECO:0000313" key="19">
    <source>
        <dbReference type="EMBL" id="PVD26543.1"/>
    </source>
</evidence>
<dbReference type="Gene3D" id="2.30.30.40">
    <property type="entry name" value="SH3 Domains"/>
    <property type="match status" value="1"/>
</dbReference>
<dbReference type="SUPFAM" id="SSF56112">
    <property type="entry name" value="Protein kinase-like (PK-like)"/>
    <property type="match status" value="1"/>
</dbReference>
<dbReference type="InterPro" id="IPR001245">
    <property type="entry name" value="Ser-Thr/Tyr_kinase_cat_dom"/>
</dbReference>
<dbReference type="Gene3D" id="3.30.200.20">
    <property type="entry name" value="Phosphorylase Kinase, domain 1"/>
    <property type="match status" value="1"/>
</dbReference>
<feature type="domain" description="Protein kinase" evidence="18">
    <location>
        <begin position="111"/>
        <end position="379"/>
    </location>
</feature>
<evidence type="ECO:0000256" key="12">
    <source>
        <dbReference type="ARBA" id="ARBA00048329"/>
    </source>
</evidence>
<sequence length="1003" mass="113070">MRSADVEASMERIKRDYGRPQKDENDQSPLWTAIFDYEAVREDELTLRRGTRVQVLNVDSGDDGWWMGQANGKVGIFPSNFVAKDSQLNVDKIPPDLRNDRPFEIDFEEELELEEVIGVGGFGKVYRGKWRNETVAIKAARLDPDEPISVTIENVRKEAKLFWLLDHINIAALRGVCLKAPNLCLVMEYAAGGSLNRVLNGRRIPPDILVDWALQIANGMFYLHELAPLTLIHRDLKSSNILLKEKVDSVDLSKKTLKITDFGLAREAEKTTRMSAAGTYAWMAPEVIKSSRFSKSSDVWSYGVVLWELLTGETPYKGIDALGVAYGVAINKLTLPIPSTCPSMFSKLMSDCWAQEPHERPTFQNIIKRLEEIATSPFVTTPQESFHTMQEDWRLEIEQMFDELRSREKELRCREEELTKAALQQKIQEELLKKREQELASREIDLLERELNILIIQQVMQKPTPKKRKKSKIRMKLLKSGGKSISEPSDFRHNITVQKEDIPSYDYDKRMYNPSSPDSPPASPVHPYAPPRLRAIAYPYNIGDPVDGKKGKTWGPSSVQKDRHQRSSIIFADGRWSKSAPNLEKSLRQLGGHSNLGAFNDLYKGDDNLPESLEDGTSRNRSIPQTPVGGSPSEGFTTKRKKLEVGLYNMTVVLAAVAAGFDIRISNTVAIHPNLHGTVGEEERAKGKRDSFIFNRRDAYLAAVRDSFIEPENDFRSYQYPLSAGYWHTYHGVQARQRPSLNVDGSPLVPGEQGEENISSGGFHGFNARTTSHRSSFADSESSVISSNPATEKTVIFNRQVSESSNYETPTATRPSQNPQRRSVTFEDDFNPPDYKDYKQTYTHKRTPSNASNSSSHGVSDYEAWYHQGGEHFRPMDYATPVQPVPPRRRGTGDAPQRPTTLDIGGSRTGPIQLKYPSPSPYNRNARYTPPSGPVDIVNSNHDNTPYFSTRSHLSPGNTPPHIMHQKTLLDIDVEGQSQDSTQPLVTHRPHPSAVDLEKEFLH</sequence>
<dbReference type="EC" id="2.7.11.25" evidence="3"/>
<proteinExistence type="inferred from homology"/>
<dbReference type="PROSITE" id="PS50002">
    <property type="entry name" value="SH3"/>
    <property type="match status" value="1"/>
</dbReference>
<evidence type="ECO:0000256" key="11">
    <source>
        <dbReference type="ARBA" id="ARBA00047559"/>
    </source>
</evidence>
<keyword evidence="8 14" id="KW-0547">Nucleotide-binding</keyword>
<evidence type="ECO:0000256" key="6">
    <source>
        <dbReference type="ARBA" id="ARBA00022679"/>
    </source>
</evidence>
<feature type="region of interest" description="Disordered" evidence="16">
    <location>
        <begin position="1"/>
        <end position="25"/>
    </location>
</feature>
<dbReference type="OMA" id="GYWHTYH"/>
<feature type="region of interest" description="Disordered" evidence="16">
    <location>
        <begin position="750"/>
        <end position="785"/>
    </location>
</feature>
<comment type="similarity">
    <text evidence="2">Belongs to the protein kinase superfamily. STE Ser/Thr protein kinase family. MAP kinase kinase kinase subfamily.</text>
</comment>
<evidence type="ECO:0000256" key="2">
    <source>
        <dbReference type="ARBA" id="ARBA00006529"/>
    </source>
</evidence>
<dbReference type="SMART" id="SM00220">
    <property type="entry name" value="S_TKc"/>
    <property type="match status" value="1"/>
</dbReference>
<keyword evidence="10 14" id="KW-0067">ATP-binding</keyword>
<evidence type="ECO:0000256" key="4">
    <source>
        <dbReference type="ARBA" id="ARBA00022443"/>
    </source>
</evidence>
<dbReference type="PROSITE" id="PS50011">
    <property type="entry name" value="PROTEIN_KINASE_DOM"/>
    <property type="match status" value="1"/>
</dbReference>
<dbReference type="Pfam" id="PF07714">
    <property type="entry name" value="PK_Tyr_Ser-Thr"/>
    <property type="match status" value="1"/>
</dbReference>
<evidence type="ECO:0000256" key="8">
    <source>
        <dbReference type="ARBA" id="ARBA00022741"/>
    </source>
</evidence>
<dbReference type="InterPro" id="IPR001452">
    <property type="entry name" value="SH3_domain"/>
</dbReference>
<dbReference type="Proteomes" id="UP000245119">
    <property type="component" value="Linkage Group LG8"/>
</dbReference>
<feature type="compositionally biased region" description="Basic and acidic residues" evidence="16">
    <location>
        <begin position="9"/>
        <end position="25"/>
    </location>
</feature>
<evidence type="ECO:0000256" key="3">
    <source>
        <dbReference type="ARBA" id="ARBA00012406"/>
    </source>
</evidence>
<feature type="domain" description="SH3" evidence="17">
    <location>
        <begin position="26"/>
        <end position="87"/>
    </location>
</feature>
<dbReference type="InterPro" id="IPR011009">
    <property type="entry name" value="Kinase-like_dom_sf"/>
</dbReference>
<feature type="region of interest" description="Disordered" evidence="16">
    <location>
        <begin position="979"/>
        <end position="1003"/>
    </location>
</feature>
<dbReference type="OrthoDB" id="339325at2759"/>
<reference evidence="19 20" key="1">
    <citation type="submission" date="2018-04" db="EMBL/GenBank/DDBJ databases">
        <title>The genome of golden apple snail Pomacea canaliculata provides insight into stress tolerance and invasive adaptation.</title>
        <authorList>
            <person name="Liu C."/>
            <person name="Liu B."/>
            <person name="Ren Y."/>
            <person name="Zhang Y."/>
            <person name="Wang H."/>
            <person name="Li S."/>
            <person name="Jiang F."/>
            <person name="Yin L."/>
            <person name="Zhang G."/>
            <person name="Qian W."/>
            <person name="Fan W."/>
        </authorList>
    </citation>
    <scope>NUCLEOTIDE SEQUENCE [LARGE SCALE GENOMIC DNA]</scope>
    <source>
        <strain evidence="19">SZHN2017</strain>
        <tissue evidence="19">Muscle</tissue>
    </source>
</reference>
<dbReference type="Pfam" id="PF00018">
    <property type="entry name" value="SH3_1"/>
    <property type="match status" value="1"/>
</dbReference>
<comment type="catalytic activity">
    <reaction evidence="12">
        <text>L-seryl-[protein] + ATP = O-phospho-L-seryl-[protein] + ADP + H(+)</text>
        <dbReference type="Rhea" id="RHEA:17989"/>
        <dbReference type="Rhea" id="RHEA-COMP:9863"/>
        <dbReference type="Rhea" id="RHEA-COMP:11604"/>
        <dbReference type="ChEBI" id="CHEBI:15378"/>
        <dbReference type="ChEBI" id="CHEBI:29999"/>
        <dbReference type="ChEBI" id="CHEBI:30616"/>
        <dbReference type="ChEBI" id="CHEBI:83421"/>
        <dbReference type="ChEBI" id="CHEBI:456216"/>
        <dbReference type="EC" id="2.7.11.25"/>
    </reaction>
</comment>
<dbReference type="EMBL" id="PZQS01000008">
    <property type="protein sequence ID" value="PVD26543.1"/>
    <property type="molecule type" value="Genomic_DNA"/>
</dbReference>
<feature type="coiled-coil region" evidence="15">
    <location>
        <begin position="397"/>
        <end position="457"/>
    </location>
</feature>
<feature type="region of interest" description="Disordered" evidence="16">
    <location>
        <begin position="607"/>
        <end position="637"/>
    </location>
</feature>
<dbReference type="STRING" id="400727.A0A2T7NZH5"/>
<dbReference type="InterPro" id="IPR017441">
    <property type="entry name" value="Protein_kinase_ATP_BS"/>
</dbReference>
<dbReference type="PANTHER" id="PTHR44329">
    <property type="entry name" value="SERINE/THREONINE-PROTEIN KINASE TNNI3K-RELATED"/>
    <property type="match status" value="1"/>
</dbReference>
<dbReference type="SMART" id="SM00326">
    <property type="entry name" value="SH3"/>
    <property type="match status" value="1"/>
</dbReference>
<protein>
    <recommendedName>
        <fullName evidence="3">mitogen-activated protein kinase kinase kinase</fullName>
        <ecNumber evidence="3">2.7.11.25</ecNumber>
    </recommendedName>
</protein>
<evidence type="ECO:0000313" key="20">
    <source>
        <dbReference type="Proteomes" id="UP000245119"/>
    </source>
</evidence>
<feature type="compositionally biased region" description="Pro residues" evidence="16">
    <location>
        <begin position="517"/>
        <end position="530"/>
    </location>
</feature>
<dbReference type="InterPro" id="IPR008271">
    <property type="entry name" value="Ser/Thr_kinase_AS"/>
</dbReference>
<dbReference type="Gene3D" id="1.10.510.10">
    <property type="entry name" value="Transferase(Phosphotransferase) domain 1"/>
    <property type="match status" value="1"/>
</dbReference>
<comment type="caution">
    <text evidence="19">The sequence shown here is derived from an EMBL/GenBank/DDBJ whole genome shotgun (WGS) entry which is preliminary data.</text>
</comment>
<organism evidence="19 20">
    <name type="scientific">Pomacea canaliculata</name>
    <name type="common">Golden apple snail</name>
    <dbReference type="NCBI Taxonomy" id="400727"/>
    <lineage>
        <taxon>Eukaryota</taxon>
        <taxon>Metazoa</taxon>
        <taxon>Spiralia</taxon>
        <taxon>Lophotrochozoa</taxon>
        <taxon>Mollusca</taxon>
        <taxon>Gastropoda</taxon>
        <taxon>Caenogastropoda</taxon>
        <taxon>Architaenioglossa</taxon>
        <taxon>Ampullarioidea</taxon>
        <taxon>Ampullariidae</taxon>
        <taxon>Pomacea</taxon>
    </lineage>
</organism>
<keyword evidence="6" id="KW-0808">Transferase</keyword>
<name>A0A2T7NZH5_POMCA</name>
<evidence type="ECO:0000256" key="15">
    <source>
        <dbReference type="SAM" id="Coils"/>
    </source>
</evidence>
<evidence type="ECO:0000256" key="5">
    <source>
        <dbReference type="ARBA" id="ARBA00022527"/>
    </source>
</evidence>
<keyword evidence="15" id="KW-0175">Coiled coil</keyword>
<evidence type="ECO:0000259" key="18">
    <source>
        <dbReference type="PROSITE" id="PS50011"/>
    </source>
</evidence>
<dbReference type="CDD" id="cd14061">
    <property type="entry name" value="STKc_MLK"/>
    <property type="match status" value="1"/>
</dbReference>
<dbReference type="PANTHER" id="PTHR44329:SF293">
    <property type="entry name" value="MITOGEN-ACTIVATED PROTEIN KINASE KINASE KINASE"/>
    <property type="match status" value="1"/>
</dbReference>
<comment type="cofactor">
    <cofactor evidence="1">
        <name>Mg(2+)</name>
        <dbReference type="ChEBI" id="CHEBI:18420"/>
    </cofactor>
</comment>
<dbReference type="InterPro" id="IPR051681">
    <property type="entry name" value="Ser/Thr_Kinases-Pseudokinases"/>
</dbReference>
<dbReference type="AlphaFoldDB" id="A0A2T7NZH5"/>
<accession>A0A2T7NZH5</accession>
<dbReference type="GO" id="GO:0004706">
    <property type="term" value="F:JUN kinase kinase kinase activity"/>
    <property type="evidence" value="ECO:0007669"/>
    <property type="project" value="TreeGrafter"/>
</dbReference>
<dbReference type="PRINTS" id="PR00452">
    <property type="entry name" value="SH3DOMAIN"/>
</dbReference>
<evidence type="ECO:0000259" key="17">
    <source>
        <dbReference type="PROSITE" id="PS50002"/>
    </source>
</evidence>
<feature type="compositionally biased region" description="Polar residues" evidence="16">
    <location>
        <begin position="768"/>
        <end position="785"/>
    </location>
</feature>
<feature type="region of interest" description="Disordered" evidence="16">
    <location>
        <begin position="798"/>
        <end position="858"/>
    </location>
</feature>
<comment type="catalytic activity">
    <reaction evidence="11">
        <text>L-threonyl-[protein] + ATP = O-phospho-L-threonyl-[protein] + ADP + H(+)</text>
        <dbReference type="Rhea" id="RHEA:46608"/>
        <dbReference type="Rhea" id="RHEA-COMP:11060"/>
        <dbReference type="Rhea" id="RHEA-COMP:11605"/>
        <dbReference type="ChEBI" id="CHEBI:15378"/>
        <dbReference type="ChEBI" id="CHEBI:30013"/>
        <dbReference type="ChEBI" id="CHEBI:30616"/>
        <dbReference type="ChEBI" id="CHEBI:61977"/>
        <dbReference type="ChEBI" id="CHEBI:456216"/>
        <dbReference type="EC" id="2.7.11.25"/>
    </reaction>
</comment>
<dbReference type="GO" id="GO:0005524">
    <property type="term" value="F:ATP binding"/>
    <property type="evidence" value="ECO:0007669"/>
    <property type="project" value="UniProtKB-UniRule"/>
</dbReference>
<evidence type="ECO:0000256" key="13">
    <source>
        <dbReference type="PROSITE-ProRule" id="PRU00192"/>
    </source>
</evidence>
<evidence type="ECO:0000256" key="1">
    <source>
        <dbReference type="ARBA" id="ARBA00001946"/>
    </source>
</evidence>
<feature type="binding site" evidence="14">
    <location>
        <position position="138"/>
    </location>
    <ligand>
        <name>ATP</name>
        <dbReference type="ChEBI" id="CHEBI:30616"/>
    </ligand>
</feature>
<keyword evidence="5" id="KW-0723">Serine/threonine-protein kinase</keyword>
<dbReference type="FunFam" id="1.10.510.10:FF:000076">
    <property type="entry name" value="Mitogen-activated protein kinase kinase kinase"/>
    <property type="match status" value="1"/>
</dbReference>
<evidence type="ECO:0000256" key="7">
    <source>
        <dbReference type="ARBA" id="ARBA00022737"/>
    </source>
</evidence>
<dbReference type="FunFam" id="3.30.200.20:FF:000085">
    <property type="entry name" value="Mitogen-activated protein kinase kinase kinase"/>
    <property type="match status" value="1"/>
</dbReference>
<feature type="region of interest" description="Disordered" evidence="16">
    <location>
        <begin position="511"/>
        <end position="530"/>
    </location>
</feature>
<feature type="compositionally biased region" description="Polar residues" evidence="16">
    <location>
        <begin position="798"/>
        <end position="823"/>
    </location>
</feature>